<dbReference type="CDD" id="cd02968">
    <property type="entry name" value="SCO"/>
    <property type="match status" value="1"/>
</dbReference>
<keyword evidence="5" id="KW-0472">Membrane</keyword>
<feature type="disulfide bond" description="Redox-active" evidence="4">
    <location>
        <begin position="188"/>
        <end position="192"/>
    </location>
</feature>
<keyword evidence="2 3" id="KW-0186">Copper</keyword>
<dbReference type="PANTHER" id="PTHR12151">
    <property type="entry name" value="ELECTRON TRANSPORT PROTIN SCO1/SENC FAMILY MEMBER"/>
    <property type="match status" value="1"/>
</dbReference>
<evidence type="ECO:0000259" key="6">
    <source>
        <dbReference type="PROSITE" id="PS51352"/>
    </source>
</evidence>
<feature type="binding site" evidence="3">
    <location>
        <position position="192"/>
    </location>
    <ligand>
        <name>Cu cation</name>
        <dbReference type="ChEBI" id="CHEBI:23378"/>
    </ligand>
</feature>
<dbReference type="PANTHER" id="PTHR12151:SF25">
    <property type="entry name" value="LINALOOL DEHYDRATASE_ISOMERASE DOMAIN-CONTAINING PROTEIN"/>
    <property type="match status" value="1"/>
</dbReference>
<gene>
    <name evidence="7" type="ORF">G3569_10460</name>
</gene>
<evidence type="ECO:0000256" key="4">
    <source>
        <dbReference type="PIRSR" id="PIRSR603782-2"/>
    </source>
</evidence>
<keyword evidence="4" id="KW-1015">Disulfide bond</keyword>
<sequence length="318" mass="36549">MNKERTRKRFKIFLANLESFFSSWRFPVFMLSILFFLAILVIVVTLIPVSESTLGTFAGEFKKWCLGYDPATGEIESIYLVMFLVQPTMLSLFIFAFWYKPITEMLKNYPQKAIPYIFPGLLIIILLGSTLPSLYSDGESGELPFPAQDLRTEIEAPDFTLINQDKKQISLSDYRDNVIMITAVYASCSETCPVILDQAREVMQELNRSNERLPLQLMAVTMDPQKDTPKMLKMTAEHYELADPKQHLLTGEKQYVDELLDNLNIPRKRRADGAIDHANIFILIDKDGKVAYRFTLGDRQKKWLIKAVETLIKEIPTV</sequence>
<dbReference type="InterPro" id="IPR003782">
    <property type="entry name" value="SCO1/SenC"/>
</dbReference>
<evidence type="ECO:0000313" key="8">
    <source>
        <dbReference type="Proteomes" id="UP000479132"/>
    </source>
</evidence>
<dbReference type="InterPro" id="IPR036249">
    <property type="entry name" value="Thioredoxin-like_sf"/>
</dbReference>
<keyword evidence="5" id="KW-0812">Transmembrane</keyword>
<comment type="caution">
    <text evidence="7">The sequence shown here is derived from an EMBL/GenBank/DDBJ whole genome shotgun (WGS) entry which is preliminary data.</text>
</comment>
<evidence type="ECO:0000256" key="2">
    <source>
        <dbReference type="ARBA" id="ARBA00023008"/>
    </source>
</evidence>
<dbReference type="PROSITE" id="PS51352">
    <property type="entry name" value="THIOREDOXIN_2"/>
    <property type="match status" value="1"/>
</dbReference>
<evidence type="ECO:0000256" key="3">
    <source>
        <dbReference type="PIRSR" id="PIRSR603782-1"/>
    </source>
</evidence>
<evidence type="ECO:0000256" key="1">
    <source>
        <dbReference type="ARBA" id="ARBA00010996"/>
    </source>
</evidence>
<dbReference type="AlphaFoldDB" id="A0A6M1TJK7"/>
<dbReference type="EMBL" id="JAALLS010000012">
    <property type="protein sequence ID" value="NGP88780.1"/>
    <property type="molecule type" value="Genomic_DNA"/>
</dbReference>
<dbReference type="Pfam" id="PF02630">
    <property type="entry name" value="SCO1-SenC"/>
    <property type="match status" value="1"/>
</dbReference>
<protein>
    <submittedName>
        <fullName evidence="7">Redoxin domain-containing protein</fullName>
    </submittedName>
</protein>
<feature type="binding site" evidence="3">
    <location>
        <position position="188"/>
    </location>
    <ligand>
        <name>Cu cation</name>
        <dbReference type="ChEBI" id="CHEBI:23378"/>
    </ligand>
</feature>
<feature type="transmembrane region" description="Helical" evidence="5">
    <location>
        <begin position="113"/>
        <end position="135"/>
    </location>
</feature>
<comment type="similarity">
    <text evidence="1">Belongs to the SCO1/2 family.</text>
</comment>
<name>A0A6M1TJK7_9BACT</name>
<dbReference type="GO" id="GO:0046872">
    <property type="term" value="F:metal ion binding"/>
    <property type="evidence" value="ECO:0007669"/>
    <property type="project" value="UniProtKB-KW"/>
</dbReference>
<dbReference type="Gene3D" id="3.40.30.10">
    <property type="entry name" value="Glutaredoxin"/>
    <property type="match status" value="1"/>
</dbReference>
<keyword evidence="3" id="KW-0479">Metal-binding</keyword>
<accession>A0A6M1TJK7</accession>
<reference evidence="7 8" key="1">
    <citation type="submission" date="2020-02" db="EMBL/GenBank/DDBJ databases">
        <title>Aliifodinibius halophilus 2W32, complete genome.</title>
        <authorList>
            <person name="Li Y."/>
            <person name="Wu S."/>
        </authorList>
    </citation>
    <scope>NUCLEOTIDE SEQUENCE [LARGE SCALE GENOMIC DNA]</scope>
    <source>
        <strain evidence="7 8">2W32</strain>
    </source>
</reference>
<feature type="binding site" evidence="3">
    <location>
        <position position="277"/>
    </location>
    <ligand>
        <name>Cu cation</name>
        <dbReference type="ChEBI" id="CHEBI:23378"/>
    </ligand>
</feature>
<keyword evidence="5" id="KW-1133">Transmembrane helix</keyword>
<keyword evidence="8" id="KW-1185">Reference proteome</keyword>
<evidence type="ECO:0000313" key="7">
    <source>
        <dbReference type="EMBL" id="NGP88780.1"/>
    </source>
</evidence>
<dbReference type="SUPFAM" id="SSF52833">
    <property type="entry name" value="Thioredoxin-like"/>
    <property type="match status" value="1"/>
</dbReference>
<feature type="domain" description="Thioredoxin" evidence="6">
    <location>
        <begin position="150"/>
        <end position="313"/>
    </location>
</feature>
<feature type="transmembrane region" description="Helical" evidence="5">
    <location>
        <begin position="78"/>
        <end position="101"/>
    </location>
</feature>
<proteinExistence type="inferred from homology"/>
<feature type="transmembrane region" description="Helical" evidence="5">
    <location>
        <begin position="26"/>
        <end position="47"/>
    </location>
</feature>
<dbReference type="RefSeq" id="WP_165268857.1">
    <property type="nucleotide sequence ID" value="NZ_JAALLS010000012.1"/>
</dbReference>
<evidence type="ECO:0000256" key="5">
    <source>
        <dbReference type="SAM" id="Phobius"/>
    </source>
</evidence>
<organism evidence="7 8">
    <name type="scientific">Fodinibius halophilus</name>
    <dbReference type="NCBI Taxonomy" id="1736908"/>
    <lineage>
        <taxon>Bacteria</taxon>
        <taxon>Pseudomonadati</taxon>
        <taxon>Balneolota</taxon>
        <taxon>Balneolia</taxon>
        <taxon>Balneolales</taxon>
        <taxon>Balneolaceae</taxon>
        <taxon>Fodinibius</taxon>
    </lineage>
</organism>
<dbReference type="InterPro" id="IPR013766">
    <property type="entry name" value="Thioredoxin_domain"/>
</dbReference>
<dbReference type="Proteomes" id="UP000479132">
    <property type="component" value="Unassembled WGS sequence"/>
</dbReference>